<dbReference type="GO" id="GO:0030272">
    <property type="term" value="F:5-formyltetrahydrofolate cyclo-ligase activity"/>
    <property type="evidence" value="ECO:0007669"/>
    <property type="project" value="TreeGrafter"/>
</dbReference>
<evidence type="ECO:0000256" key="1">
    <source>
        <dbReference type="ARBA" id="ARBA00010638"/>
    </source>
</evidence>
<dbReference type="EMBL" id="CAFBNU010000002">
    <property type="protein sequence ID" value="CAB4960162.1"/>
    <property type="molecule type" value="Genomic_DNA"/>
</dbReference>
<keyword evidence="3" id="KW-0067">ATP-binding</keyword>
<dbReference type="InterPro" id="IPR002698">
    <property type="entry name" value="FTHF_cligase"/>
</dbReference>
<dbReference type="GO" id="GO:0005524">
    <property type="term" value="F:ATP binding"/>
    <property type="evidence" value="ECO:0007669"/>
    <property type="project" value="UniProtKB-KW"/>
</dbReference>
<dbReference type="Pfam" id="PF01812">
    <property type="entry name" value="5-FTHF_cyc-lig"/>
    <property type="match status" value="1"/>
</dbReference>
<accession>A0A6J6MJW3</accession>
<keyword evidence="2" id="KW-0547">Nucleotide-binding</keyword>
<dbReference type="PANTHER" id="PTHR23407">
    <property type="entry name" value="ATPASE INHIBITOR/5-FORMYLTETRAHYDROFOLATE CYCLO-LIGASE"/>
    <property type="match status" value="1"/>
</dbReference>
<dbReference type="EMBL" id="CAEZYD010000023">
    <property type="protein sequence ID" value="CAB4718210.1"/>
    <property type="molecule type" value="Genomic_DNA"/>
</dbReference>
<protein>
    <submittedName>
        <fullName evidence="4">Unannotated protein</fullName>
    </submittedName>
</protein>
<dbReference type="InterPro" id="IPR037171">
    <property type="entry name" value="NagB/RpiA_transferase-like"/>
</dbReference>
<gene>
    <name evidence="4" type="ORF">UFOPK2343_00598</name>
    <name evidence="5" type="ORF">UFOPK2652_01238</name>
    <name evidence="6" type="ORF">UFOPK3128_00426</name>
    <name evidence="7" type="ORF">UFOPK3227_00866</name>
    <name evidence="8" type="ORF">UFOPK3511_00279</name>
    <name evidence="9" type="ORF">UFOPK3880_00229</name>
    <name evidence="10" type="ORF">UFOPK4146_00080</name>
</gene>
<evidence type="ECO:0000313" key="9">
    <source>
        <dbReference type="EMBL" id="CAB4960162.1"/>
    </source>
</evidence>
<dbReference type="SUPFAM" id="SSF100950">
    <property type="entry name" value="NagB/RpiA/CoA transferase-like"/>
    <property type="match status" value="1"/>
</dbReference>
<evidence type="ECO:0000313" key="5">
    <source>
        <dbReference type="EMBL" id="CAB4718210.1"/>
    </source>
</evidence>
<dbReference type="PANTHER" id="PTHR23407:SF1">
    <property type="entry name" value="5-FORMYLTETRAHYDROFOLATE CYCLO-LIGASE"/>
    <property type="match status" value="1"/>
</dbReference>
<evidence type="ECO:0000313" key="10">
    <source>
        <dbReference type="EMBL" id="CAB5018233.1"/>
    </source>
</evidence>
<proteinExistence type="inferred from homology"/>
<dbReference type="EMBL" id="CAFAHD010000110">
    <property type="protein sequence ID" value="CAB4837840.1"/>
    <property type="molecule type" value="Genomic_DNA"/>
</dbReference>
<dbReference type="NCBIfam" id="TIGR02727">
    <property type="entry name" value="MTHFS_bact"/>
    <property type="match status" value="1"/>
</dbReference>
<comment type="similarity">
    <text evidence="1">Belongs to the 5-formyltetrahydrofolate cyclo-ligase family.</text>
</comment>
<dbReference type="EMBL" id="CAFBMA010000002">
    <property type="protein sequence ID" value="CAB4889798.1"/>
    <property type="molecule type" value="Genomic_DNA"/>
</dbReference>
<dbReference type="PIRSF" id="PIRSF006806">
    <property type="entry name" value="FTHF_cligase"/>
    <property type="match status" value="1"/>
</dbReference>
<organism evidence="4">
    <name type="scientific">freshwater metagenome</name>
    <dbReference type="NCBI Taxonomy" id="449393"/>
    <lineage>
        <taxon>unclassified sequences</taxon>
        <taxon>metagenomes</taxon>
        <taxon>ecological metagenomes</taxon>
    </lineage>
</organism>
<dbReference type="EMBL" id="CAFAAZ010000003">
    <property type="protein sequence ID" value="CAB4816025.1"/>
    <property type="molecule type" value="Genomic_DNA"/>
</dbReference>
<dbReference type="EMBL" id="CAEZXD010000011">
    <property type="protein sequence ID" value="CAB4674387.1"/>
    <property type="molecule type" value="Genomic_DNA"/>
</dbReference>
<dbReference type="GO" id="GO:0009396">
    <property type="term" value="P:folic acid-containing compound biosynthetic process"/>
    <property type="evidence" value="ECO:0007669"/>
    <property type="project" value="TreeGrafter"/>
</dbReference>
<dbReference type="AlphaFoldDB" id="A0A6J6MJW3"/>
<dbReference type="EMBL" id="CAFBPT010000001">
    <property type="protein sequence ID" value="CAB5018233.1"/>
    <property type="molecule type" value="Genomic_DNA"/>
</dbReference>
<evidence type="ECO:0000313" key="6">
    <source>
        <dbReference type="EMBL" id="CAB4816025.1"/>
    </source>
</evidence>
<dbReference type="Gene3D" id="3.40.50.10420">
    <property type="entry name" value="NagB/RpiA/CoA transferase-like"/>
    <property type="match status" value="1"/>
</dbReference>
<dbReference type="InterPro" id="IPR024185">
    <property type="entry name" value="FTHF_cligase-like_sf"/>
</dbReference>
<reference evidence="4" key="1">
    <citation type="submission" date="2020-05" db="EMBL/GenBank/DDBJ databases">
        <authorList>
            <person name="Chiriac C."/>
            <person name="Salcher M."/>
            <person name="Ghai R."/>
            <person name="Kavagutti S V."/>
        </authorList>
    </citation>
    <scope>NUCLEOTIDE SEQUENCE</scope>
</reference>
<sequence length="183" mass="20320">MDITNLKKQELRKRFRSERSLRDLAESWTHILTSVEFEGAKTIATYISYGDEPQTKDLNAALLKSGKKLVLPRILKDKDLEWVSWSGDSSKLAKNGKTLEPIGEAISGEIIEIAIVPALHVNREGHRLGQGGGSYDRALAKISAWRIGLIYSGELTVEPFPVEPHDVKLSAVATPDLIVRFTN</sequence>
<dbReference type="GO" id="GO:0035999">
    <property type="term" value="P:tetrahydrofolate interconversion"/>
    <property type="evidence" value="ECO:0007669"/>
    <property type="project" value="TreeGrafter"/>
</dbReference>
<name>A0A6J6MJW3_9ZZZZ</name>
<evidence type="ECO:0000256" key="2">
    <source>
        <dbReference type="ARBA" id="ARBA00022741"/>
    </source>
</evidence>
<evidence type="ECO:0000256" key="3">
    <source>
        <dbReference type="ARBA" id="ARBA00022840"/>
    </source>
</evidence>
<evidence type="ECO:0000313" key="4">
    <source>
        <dbReference type="EMBL" id="CAB4674387.1"/>
    </source>
</evidence>
<evidence type="ECO:0000313" key="8">
    <source>
        <dbReference type="EMBL" id="CAB4889798.1"/>
    </source>
</evidence>
<evidence type="ECO:0000313" key="7">
    <source>
        <dbReference type="EMBL" id="CAB4837840.1"/>
    </source>
</evidence>